<proteinExistence type="predicted"/>
<evidence type="ECO:0000313" key="2">
    <source>
        <dbReference type="Proteomes" id="UP000321734"/>
    </source>
</evidence>
<reference evidence="1 2" key="1">
    <citation type="submission" date="2019-08" db="EMBL/GenBank/DDBJ databases">
        <title>Genome sequence of Gelidibacter salicanalis IC162T.</title>
        <authorList>
            <person name="Bowman J.P."/>
        </authorList>
    </citation>
    <scope>NUCLEOTIDE SEQUENCE [LARGE SCALE GENOMIC DNA]</scope>
    <source>
        <strain evidence="1 2">IC162</strain>
    </source>
</reference>
<dbReference type="EMBL" id="VORX01000003">
    <property type="protein sequence ID" value="TXE08582.1"/>
    <property type="molecule type" value="Genomic_DNA"/>
</dbReference>
<protein>
    <submittedName>
        <fullName evidence="1">Uncharacterized protein</fullName>
    </submittedName>
</protein>
<accession>A0A5C7ARV2</accession>
<sequence length="177" mass="20362">MSSFFKQLILLSVLICFSCKSEPEPVVDPLEAQEKSYTIKAEDIEKLRYTDYVLSPESSEAILDWQLFQDLQGHMELLKSGNLSFFRVEKGIMEEFITELKMQQPPVVITPAIKSRMTVLETNLLRLQNLSNLDNIKKASLLEAIEELLIADANFKLQLNKKFEKEAQQIQLPVKIQ</sequence>
<evidence type="ECO:0000313" key="1">
    <source>
        <dbReference type="EMBL" id="TXE08582.1"/>
    </source>
</evidence>
<dbReference type="RefSeq" id="WP_146892671.1">
    <property type="nucleotide sequence ID" value="NZ_VORX01000003.1"/>
</dbReference>
<gene>
    <name evidence="1" type="ORF">ES711_08755</name>
</gene>
<dbReference type="Proteomes" id="UP000321734">
    <property type="component" value="Unassembled WGS sequence"/>
</dbReference>
<comment type="caution">
    <text evidence="1">The sequence shown here is derived from an EMBL/GenBank/DDBJ whole genome shotgun (WGS) entry which is preliminary data.</text>
</comment>
<name>A0A5C7ARV2_9FLAO</name>
<dbReference type="AlphaFoldDB" id="A0A5C7ARV2"/>
<dbReference type="OrthoDB" id="1443931at2"/>
<organism evidence="1 2">
    <name type="scientific">Gelidibacter salicanalis</name>
    <dbReference type="NCBI Taxonomy" id="291193"/>
    <lineage>
        <taxon>Bacteria</taxon>
        <taxon>Pseudomonadati</taxon>
        <taxon>Bacteroidota</taxon>
        <taxon>Flavobacteriia</taxon>
        <taxon>Flavobacteriales</taxon>
        <taxon>Flavobacteriaceae</taxon>
        <taxon>Gelidibacter</taxon>
    </lineage>
</organism>
<keyword evidence="2" id="KW-1185">Reference proteome</keyword>